<dbReference type="InterPro" id="IPR050834">
    <property type="entry name" value="Glycosyltransf_2"/>
</dbReference>
<evidence type="ECO:0000259" key="4">
    <source>
        <dbReference type="Pfam" id="PF00535"/>
    </source>
</evidence>
<comment type="caution">
    <text evidence="5">The sequence shown here is derived from an EMBL/GenBank/DDBJ whole genome shotgun (WGS) entry which is preliminary data.</text>
</comment>
<keyword evidence="6" id="KW-1185">Reference proteome</keyword>
<organism evidence="5 6">
    <name type="scientific">Chryseosolibacter indicus</name>
    <dbReference type="NCBI Taxonomy" id="2782351"/>
    <lineage>
        <taxon>Bacteria</taxon>
        <taxon>Pseudomonadati</taxon>
        <taxon>Bacteroidota</taxon>
        <taxon>Cytophagia</taxon>
        <taxon>Cytophagales</taxon>
        <taxon>Chryseotaleaceae</taxon>
        <taxon>Chryseosolibacter</taxon>
    </lineage>
</organism>
<evidence type="ECO:0000256" key="1">
    <source>
        <dbReference type="ARBA" id="ARBA00006739"/>
    </source>
</evidence>
<keyword evidence="3 5" id="KW-0808">Transferase</keyword>
<dbReference type="Proteomes" id="UP000772618">
    <property type="component" value="Unassembled WGS sequence"/>
</dbReference>
<name>A0ABS5VQ71_9BACT</name>
<evidence type="ECO:0000313" key="5">
    <source>
        <dbReference type="EMBL" id="MBT1703588.1"/>
    </source>
</evidence>
<sequence length="283" mass="32026">MDFCVLIPYHNDFEDLVRSVNSISYDTGKFCVVIVDDGSTKKLTKYELLPRIKSGVSVSIVRLEKNQGIIVALNTGLQYILDSVNCPYIARLDCGDICDQSRFKAQVSYLNEHPDIDFLGSWCTFTNYSTSESYLYKTPTDHEAIVKEMNFRNVFIHPTVMWRRRAVELYPDNYPHAEDYGLFYRQIKKVRSAILPLSLVTCKINPNGISLKNRNAQLDSRIAVVKAMSENRILSTLGILKIKLLKILPFTLVFQLKKMLSAGLAPSDGIQILTSSTSKPKGI</sequence>
<dbReference type="Gene3D" id="3.90.550.10">
    <property type="entry name" value="Spore Coat Polysaccharide Biosynthesis Protein SpsA, Chain A"/>
    <property type="match status" value="1"/>
</dbReference>
<dbReference type="EMBL" id="JAHESD010000017">
    <property type="protein sequence ID" value="MBT1703588.1"/>
    <property type="molecule type" value="Genomic_DNA"/>
</dbReference>
<dbReference type="InterPro" id="IPR029044">
    <property type="entry name" value="Nucleotide-diphossugar_trans"/>
</dbReference>
<gene>
    <name evidence="5" type="ORF">KK060_09880</name>
</gene>
<dbReference type="RefSeq" id="WP_254153551.1">
    <property type="nucleotide sequence ID" value="NZ_JAHESD010000017.1"/>
</dbReference>
<comment type="similarity">
    <text evidence="1">Belongs to the glycosyltransferase 2 family.</text>
</comment>
<dbReference type="EC" id="2.4.-.-" evidence="5"/>
<feature type="domain" description="Glycosyltransferase 2-like" evidence="4">
    <location>
        <begin position="4"/>
        <end position="166"/>
    </location>
</feature>
<evidence type="ECO:0000256" key="3">
    <source>
        <dbReference type="ARBA" id="ARBA00022679"/>
    </source>
</evidence>
<dbReference type="GO" id="GO:0016757">
    <property type="term" value="F:glycosyltransferase activity"/>
    <property type="evidence" value="ECO:0007669"/>
    <property type="project" value="UniProtKB-KW"/>
</dbReference>
<dbReference type="InterPro" id="IPR001173">
    <property type="entry name" value="Glyco_trans_2-like"/>
</dbReference>
<dbReference type="SUPFAM" id="SSF53448">
    <property type="entry name" value="Nucleotide-diphospho-sugar transferases"/>
    <property type="match status" value="1"/>
</dbReference>
<dbReference type="PANTHER" id="PTHR43685">
    <property type="entry name" value="GLYCOSYLTRANSFERASE"/>
    <property type="match status" value="1"/>
</dbReference>
<accession>A0ABS5VQ71</accession>
<evidence type="ECO:0000313" key="6">
    <source>
        <dbReference type="Proteomes" id="UP000772618"/>
    </source>
</evidence>
<keyword evidence="2 5" id="KW-0328">Glycosyltransferase</keyword>
<dbReference type="Pfam" id="PF00535">
    <property type="entry name" value="Glycos_transf_2"/>
    <property type="match status" value="1"/>
</dbReference>
<proteinExistence type="inferred from homology"/>
<evidence type="ECO:0000256" key="2">
    <source>
        <dbReference type="ARBA" id="ARBA00022676"/>
    </source>
</evidence>
<protein>
    <submittedName>
        <fullName evidence="5">Glycosyltransferase</fullName>
        <ecNumber evidence="5">2.4.-.-</ecNumber>
    </submittedName>
</protein>
<dbReference type="PANTHER" id="PTHR43685:SF5">
    <property type="entry name" value="GLYCOSYLTRANSFERASE EPSE-RELATED"/>
    <property type="match status" value="1"/>
</dbReference>
<reference evidence="5 6" key="1">
    <citation type="submission" date="2021-05" db="EMBL/GenBank/DDBJ databases">
        <title>A Polyphasic approach of four new species of the genus Ohtaekwangia: Ohtaekwangia histidinii sp. nov., Ohtaekwangia cretensis sp. nov., Ohtaekwangia indiensis sp. nov., Ohtaekwangia reichenbachii sp. nov. from diverse environment.</title>
        <authorList>
            <person name="Octaviana S."/>
        </authorList>
    </citation>
    <scope>NUCLEOTIDE SEQUENCE [LARGE SCALE GENOMIC DNA]</scope>
    <source>
        <strain evidence="5 6">PWU20</strain>
    </source>
</reference>